<keyword evidence="2" id="KW-1185">Reference proteome</keyword>
<protein>
    <submittedName>
        <fullName evidence="1">Uncharacterized protein</fullName>
    </submittedName>
</protein>
<comment type="caution">
    <text evidence="1">The sequence shown here is derived from an EMBL/GenBank/DDBJ whole genome shotgun (WGS) entry which is preliminary data.</text>
</comment>
<reference evidence="2" key="1">
    <citation type="submission" date="2017-05" db="EMBL/GenBank/DDBJ databases">
        <authorList>
            <person name="Macchi M."/>
            <person name="Festa S."/>
            <person name="Coppotelli B.M."/>
            <person name="Morelli I.S."/>
        </authorList>
    </citation>
    <scope>NUCLEOTIDE SEQUENCE [LARGE SCALE GENOMIC DNA]</scope>
    <source>
        <strain evidence="2">I</strain>
    </source>
</reference>
<sequence>MPEDRKARAPKARAIDVALEVSGIDEALTFYGRLFDFTLRGRSDGMALIDLGGQFSEKRANVYCDIRIFCEVCAELFRQAREEANL</sequence>
<gene>
    <name evidence="1" type="ORF">BWR60_35750</name>
</gene>
<evidence type="ECO:0000313" key="2">
    <source>
        <dbReference type="Proteomes" id="UP000196655"/>
    </source>
</evidence>
<dbReference type="Proteomes" id="UP000196655">
    <property type="component" value="Unassembled WGS sequence"/>
</dbReference>
<name>A0A211YS93_9PROT</name>
<dbReference type="RefSeq" id="WP_088158081.1">
    <property type="nucleotide sequence ID" value="NZ_NHON01000196.1"/>
</dbReference>
<evidence type="ECO:0000313" key="1">
    <source>
        <dbReference type="EMBL" id="OWJ55880.1"/>
    </source>
</evidence>
<organism evidence="1 2">
    <name type="scientific">Inquilinus limosus</name>
    <dbReference type="NCBI Taxonomy" id="171674"/>
    <lineage>
        <taxon>Bacteria</taxon>
        <taxon>Pseudomonadati</taxon>
        <taxon>Pseudomonadota</taxon>
        <taxon>Alphaproteobacteria</taxon>
        <taxon>Rhodospirillales</taxon>
        <taxon>Rhodospirillaceae</taxon>
        <taxon>Inquilinus</taxon>
    </lineage>
</organism>
<dbReference type="InterPro" id="IPR029068">
    <property type="entry name" value="Glyas_Bleomycin-R_OHBP_Dase"/>
</dbReference>
<dbReference type="STRING" id="1122125.GCA_000423185_05597"/>
<dbReference type="EMBL" id="NHON01000196">
    <property type="protein sequence ID" value="OWJ55880.1"/>
    <property type="molecule type" value="Genomic_DNA"/>
</dbReference>
<dbReference type="AlphaFoldDB" id="A0A211YS93"/>
<dbReference type="SUPFAM" id="SSF54593">
    <property type="entry name" value="Glyoxalase/Bleomycin resistance protein/Dihydroxybiphenyl dioxygenase"/>
    <property type="match status" value="1"/>
</dbReference>
<proteinExistence type="predicted"/>
<dbReference type="OrthoDB" id="9798430at2"/>
<accession>A0A211YS93</accession>